<accession>A0A383EQY6</accession>
<protein>
    <recommendedName>
        <fullName evidence="4">D-isomer specific 2-hydroxyacid dehydrogenase NAD-binding domain-containing protein</fullName>
    </recommendedName>
</protein>
<evidence type="ECO:0000259" key="4">
    <source>
        <dbReference type="Pfam" id="PF02826"/>
    </source>
</evidence>
<dbReference type="SUPFAM" id="SSF52283">
    <property type="entry name" value="Formate/glycerate dehydrogenase catalytic domain-like"/>
    <property type="match status" value="1"/>
</dbReference>
<comment type="similarity">
    <text evidence="1">Belongs to the D-isomer specific 2-hydroxyacid dehydrogenase family.</text>
</comment>
<sequence length="202" mass="21878">MSVKFIDCPEFLADLYTSDLQNIVPDLDLKTGEPSRESLAELLADCRFVMNDHTEIDAQLLASCKNLKAIVFMGTGASSYIDLTAADRLGIGVRTVRGYGDRSVAEHAIGLMFAAGRKVVKMDRGIRRGQWQTLDSIEFSGKTLGVVGTGGIGSEMVRLGSALGMKVVAWNRSGVSRKLPCKELPLDELFTVADIVSLHLSL</sequence>
<organism evidence="5">
    <name type="scientific">marine metagenome</name>
    <dbReference type="NCBI Taxonomy" id="408172"/>
    <lineage>
        <taxon>unclassified sequences</taxon>
        <taxon>metagenomes</taxon>
        <taxon>ecological metagenomes</taxon>
    </lineage>
</organism>
<evidence type="ECO:0000256" key="3">
    <source>
        <dbReference type="ARBA" id="ARBA00023027"/>
    </source>
</evidence>
<evidence type="ECO:0000256" key="2">
    <source>
        <dbReference type="ARBA" id="ARBA00023002"/>
    </source>
</evidence>
<dbReference type="Gene3D" id="3.40.50.720">
    <property type="entry name" value="NAD(P)-binding Rossmann-like Domain"/>
    <property type="match status" value="2"/>
</dbReference>
<name>A0A383EQY6_9ZZZZ</name>
<dbReference type="AlphaFoldDB" id="A0A383EQY6"/>
<dbReference type="SUPFAM" id="SSF51735">
    <property type="entry name" value="NAD(P)-binding Rossmann-fold domains"/>
    <property type="match status" value="1"/>
</dbReference>
<feature type="domain" description="D-isomer specific 2-hydroxyacid dehydrogenase NAD-binding" evidence="4">
    <location>
        <begin position="109"/>
        <end position="201"/>
    </location>
</feature>
<dbReference type="PANTHER" id="PTHR42789">
    <property type="entry name" value="D-ISOMER SPECIFIC 2-HYDROXYACID DEHYDROGENASE FAMILY PROTEIN (AFU_ORTHOLOGUE AFUA_6G10090)"/>
    <property type="match status" value="1"/>
</dbReference>
<proteinExistence type="inferred from homology"/>
<dbReference type="PROSITE" id="PS00065">
    <property type="entry name" value="D_2_HYDROXYACID_DH_1"/>
    <property type="match status" value="1"/>
</dbReference>
<feature type="non-terminal residue" evidence="5">
    <location>
        <position position="202"/>
    </location>
</feature>
<dbReference type="GO" id="GO:0016616">
    <property type="term" value="F:oxidoreductase activity, acting on the CH-OH group of donors, NAD or NADP as acceptor"/>
    <property type="evidence" value="ECO:0007669"/>
    <property type="project" value="InterPro"/>
</dbReference>
<dbReference type="InterPro" id="IPR050857">
    <property type="entry name" value="D-2-hydroxyacid_DH"/>
</dbReference>
<dbReference type="PANTHER" id="PTHR42789:SF1">
    <property type="entry name" value="D-ISOMER SPECIFIC 2-HYDROXYACID DEHYDROGENASE FAMILY PROTEIN (AFU_ORTHOLOGUE AFUA_6G10090)"/>
    <property type="match status" value="1"/>
</dbReference>
<dbReference type="InterPro" id="IPR006140">
    <property type="entry name" value="D-isomer_DH_NAD-bd"/>
</dbReference>
<keyword evidence="2" id="KW-0560">Oxidoreductase</keyword>
<dbReference type="EMBL" id="UINC01228095">
    <property type="protein sequence ID" value="SVE59267.1"/>
    <property type="molecule type" value="Genomic_DNA"/>
</dbReference>
<dbReference type="InterPro" id="IPR029752">
    <property type="entry name" value="D-isomer_DH_CS1"/>
</dbReference>
<dbReference type="Pfam" id="PF02826">
    <property type="entry name" value="2-Hacid_dh_C"/>
    <property type="match status" value="1"/>
</dbReference>
<gene>
    <name evidence="5" type="ORF">METZ01_LOCUS512121</name>
</gene>
<keyword evidence="3" id="KW-0520">NAD</keyword>
<reference evidence="5" key="1">
    <citation type="submission" date="2018-05" db="EMBL/GenBank/DDBJ databases">
        <authorList>
            <person name="Lanie J.A."/>
            <person name="Ng W.-L."/>
            <person name="Kazmierczak K.M."/>
            <person name="Andrzejewski T.M."/>
            <person name="Davidsen T.M."/>
            <person name="Wayne K.J."/>
            <person name="Tettelin H."/>
            <person name="Glass J.I."/>
            <person name="Rusch D."/>
            <person name="Podicherti R."/>
            <person name="Tsui H.-C.T."/>
            <person name="Winkler M.E."/>
        </authorList>
    </citation>
    <scope>NUCLEOTIDE SEQUENCE</scope>
</reference>
<evidence type="ECO:0000256" key="1">
    <source>
        <dbReference type="ARBA" id="ARBA00005854"/>
    </source>
</evidence>
<dbReference type="InterPro" id="IPR036291">
    <property type="entry name" value="NAD(P)-bd_dom_sf"/>
</dbReference>
<dbReference type="GO" id="GO:0051287">
    <property type="term" value="F:NAD binding"/>
    <property type="evidence" value="ECO:0007669"/>
    <property type="project" value="InterPro"/>
</dbReference>
<evidence type="ECO:0000313" key="5">
    <source>
        <dbReference type="EMBL" id="SVE59267.1"/>
    </source>
</evidence>